<dbReference type="CDD" id="cd01359">
    <property type="entry name" value="Argininosuccinate_lyase"/>
    <property type="match status" value="1"/>
</dbReference>
<protein>
    <recommendedName>
        <fullName evidence="3 7">Argininosuccinate lyase</fullName>
        <shortName evidence="7">ASAL</shortName>
        <ecNumber evidence="3 7">4.3.2.1</ecNumber>
    </recommendedName>
    <alternativeName>
        <fullName evidence="7">Arginosuccinase</fullName>
    </alternativeName>
</protein>
<dbReference type="GO" id="GO:0005829">
    <property type="term" value="C:cytosol"/>
    <property type="evidence" value="ECO:0007669"/>
    <property type="project" value="TreeGrafter"/>
</dbReference>
<evidence type="ECO:0000256" key="7">
    <source>
        <dbReference type="HAMAP-Rule" id="MF_00006"/>
    </source>
</evidence>
<evidence type="ECO:0000313" key="10">
    <source>
        <dbReference type="EMBL" id="VVE59537.1"/>
    </source>
</evidence>
<organism evidence="10 11">
    <name type="scientific">Pandoraea terrae</name>
    <dbReference type="NCBI Taxonomy" id="1537710"/>
    <lineage>
        <taxon>Bacteria</taxon>
        <taxon>Pseudomonadati</taxon>
        <taxon>Pseudomonadota</taxon>
        <taxon>Betaproteobacteria</taxon>
        <taxon>Burkholderiales</taxon>
        <taxon>Burkholderiaceae</taxon>
        <taxon>Pandoraea</taxon>
    </lineage>
</organism>
<dbReference type="NCBIfam" id="TIGR00838">
    <property type="entry name" value="argH"/>
    <property type="match status" value="1"/>
</dbReference>
<name>A0A5E4ZFW8_9BURK</name>
<dbReference type="PANTHER" id="PTHR43814:SF1">
    <property type="entry name" value="ARGININOSUCCINATE LYASE"/>
    <property type="match status" value="1"/>
</dbReference>
<evidence type="ECO:0000256" key="5">
    <source>
        <dbReference type="ARBA" id="ARBA00022605"/>
    </source>
</evidence>
<dbReference type="Gene3D" id="1.20.200.10">
    <property type="entry name" value="Fumarase/aspartase (Central domain)"/>
    <property type="match status" value="1"/>
</dbReference>
<dbReference type="InterPro" id="IPR024083">
    <property type="entry name" value="Fumarase/histidase_N"/>
</dbReference>
<evidence type="ECO:0000256" key="1">
    <source>
        <dbReference type="ARBA" id="ARBA00000985"/>
    </source>
</evidence>
<dbReference type="RefSeq" id="WP_150700202.1">
    <property type="nucleotide sequence ID" value="NZ_CABPRZ010000044.1"/>
</dbReference>
<proteinExistence type="inferred from homology"/>
<evidence type="ECO:0000313" key="11">
    <source>
        <dbReference type="Proteomes" id="UP000414233"/>
    </source>
</evidence>
<feature type="domain" description="Argininosuccinate lyase C-terminal" evidence="9">
    <location>
        <begin position="369"/>
        <end position="436"/>
    </location>
</feature>
<feature type="domain" description="Fumarate lyase N-terminal" evidence="8">
    <location>
        <begin position="16"/>
        <end position="306"/>
    </location>
</feature>
<dbReference type="PRINTS" id="PR00145">
    <property type="entry name" value="ARGSUCLYASE"/>
</dbReference>
<keyword evidence="4 7" id="KW-0055">Arginine biosynthesis</keyword>
<keyword evidence="7" id="KW-0963">Cytoplasm</keyword>
<keyword evidence="5 7" id="KW-0028">Amino-acid biosynthesis</keyword>
<dbReference type="AlphaFoldDB" id="A0A5E4ZFW8"/>
<dbReference type="Proteomes" id="UP000414233">
    <property type="component" value="Unassembled WGS sequence"/>
</dbReference>
<dbReference type="OrthoDB" id="9769623at2"/>
<dbReference type="FunFam" id="1.10.275.10:FF:000002">
    <property type="entry name" value="Argininosuccinate lyase"/>
    <property type="match status" value="1"/>
</dbReference>
<accession>A0A5E4ZFW8</accession>
<comment type="similarity">
    <text evidence="7">Belongs to the lyase 1 family. Argininosuccinate lyase subfamily.</text>
</comment>
<comment type="catalytic activity">
    <reaction evidence="1 7">
        <text>2-(N(omega)-L-arginino)succinate = fumarate + L-arginine</text>
        <dbReference type="Rhea" id="RHEA:24020"/>
        <dbReference type="ChEBI" id="CHEBI:29806"/>
        <dbReference type="ChEBI" id="CHEBI:32682"/>
        <dbReference type="ChEBI" id="CHEBI:57472"/>
        <dbReference type="EC" id="4.3.2.1"/>
    </reaction>
</comment>
<dbReference type="InterPro" id="IPR020557">
    <property type="entry name" value="Fumarate_lyase_CS"/>
</dbReference>
<dbReference type="UniPathway" id="UPA00068">
    <property type="reaction ID" value="UER00114"/>
</dbReference>
<sequence length="464" mass="50154">MPSHAVQKTWSPLFAVAAEDSFVDFHQCLAEDVKLAMHDIDGSLAHAAMLAHVGVLSDGDLADIERGLDQIRAEIESGRFVWRVELEDVHMNIEDRLTALVGEAGKRLHTARSRNDQIATDLRLYARSQLDGLRGEIDALCGVLLAQAERHADTVMPGFTHLQVAQPVTFGHHLMAYVAMLQRDRARFGEARERLNELPLGAAALAGTGYPIDRQFVAQRLGFRDVSRNSLDAVSDRDYVADICHAGAMLMGHLSRLSEELIFWATPLVGFIEIGDAFCTGSSIMPQKKNPDLAELVRGKAARVMGNHAAVLALMKGQPLAYNKDNQESKRPLIDTLETVRAAVRVFAAMLPTVQAQTDAMRAAADAGYSTATDMADYLVRRGLPFRDAHHVVAAVVRHASTHGKTLASLSLDELHGFSTAFAADVADVLTVDGSVRARDHVGGTAPAQVLRAVADARAALGAA</sequence>
<dbReference type="Pfam" id="PF14698">
    <property type="entry name" value="ASL_C2"/>
    <property type="match status" value="1"/>
</dbReference>
<evidence type="ECO:0000256" key="2">
    <source>
        <dbReference type="ARBA" id="ARBA00004941"/>
    </source>
</evidence>
<evidence type="ECO:0000256" key="3">
    <source>
        <dbReference type="ARBA" id="ARBA00012338"/>
    </source>
</evidence>
<dbReference type="EC" id="4.3.2.1" evidence="3 7"/>
<dbReference type="PRINTS" id="PR00149">
    <property type="entry name" value="FUMRATELYASE"/>
</dbReference>
<evidence type="ECO:0000259" key="8">
    <source>
        <dbReference type="Pfam" id="PF00206"/>
    </source>
</evidence>
<comment type="pathway">
    <text evidence="2 7">Amino-acid biosynthesis; L-arginine biosynthesis; L-arginine from L-ornithine and carbamoyl phosphate: step 3/3.</text>
</comment>
<dbReference type="InterPro" id="IPR008948">
    <property type="entry name" value="L-Aspartase-like"/>
</dbReference>
<dbReference type="GO" id="GO:0042450">
    <property type="term" value="P:L-arginine biosynthetic process via ornithine"/>
    <property type="evidence" value="ECO:0007669"/>
    <property type="project" value="UniProtKB-UniRule"/>
</dbReference>
<evidence type="ECO:0000256" key="4">
    <source>
        <dbReference type="ARBA" id="ARBA00022571"/>
    </source>
</evidence>
<dbReference type="InterPro" id="IPR009049">
    <property type="entry name" value="Argininosuccinate_lyase"/>
</dbReference>
<dbReference type="Gene3D" id="1.10.275.10">
    <property type="entry name" value="Fumarase/aspartase (N-terminal domain)"/>
    <property type="match status" value="1"/>
</dbReference>
<dbReference type="FunFam" id="1.20.200.10:FF:000015">
    <property type="entry name" value="argininosuccinate lyase isoform X2"/>
    <property type="match status" value="1"/>
</dbReference>
<reference evidence="10 11" key="1">
    <citation type="submission" date="2019-08" db="EMBL/GenBank/DDBJ databases">
        <authorList>
            <person name="Peeters C."/>
        </authorList>
    </citation>
    <scope>NUCLEOTIDE SEQUENCE [LARGE SCALE GENOMIC DNA]</scope>
    <source>
        <strain evidence="10 11">LMG 30175</strain>
    </source>
</reference>
<dbReference type="PANTHER" id="PTHR43814">
    <property type="entry name" value="ARGININOSUCCINATE LYASE"/>
    <property type="match status" value="1"/>
</dbReference>
<keyword evidence="11" id="KW-1185">Reference proteome</keyword>
<comment type="subcellular location">
    <subcellularLocation>
        <location evidence="7">Cytoplasm</location>
    </subcellularLocation>
</comment>
<keyword evidence="6 7" id="KW-0456">Lyase</keyword>
<dbReference type="HAMAP" id="MF_00006">
    <property type="entry name" value="Arg_succ_lyase"/>
    <property type="match status" value="1"/>
</dbReference>
<evidence type="ECO:0000256" key="6">
    <source>
        <dbReference type="ARBA" id="ARBA00023239"/>
    </source>
</evidence>
<dbReference type="FunFam" id="1.10.40.30:FF:000001">
    <property type="entry name" value="Argininosuccinate lyase"/>
    <property type="match status" value="1"/>
</dbReference>
<dbReference type="EMBL" id="CABPRZ010000044">
    <property type="protein sequence ID" value="VVE59537.1"/>
    <property type="molecule type" value="Genomic_DNA"/>
</dbReference>
<dbReference type="SUPFAM" id="SSF48557">
    <property type="entry name" value="L-aspartase-like"/>
    <property type="match status" value="1"/>
</dbReference>
<gene>
    <name evidence="7" type="primary">argH</name>
    <name evidence="10" type="ORF">PTE30175_05489</name>
</gene>
<dbReference type="Pfam" id="PF00206">
    <property type="entry name" value="Lyase_1"/>
    <property type="match status" value="1"/>
</dbReference>
<dbReference type="GO" id="GO:0004056">
    <property type="term" value="F:argininosuccinate lyase activity"/>
    <property type="evidence" value="ECO:0007669"/>
    <property type="project" value="UniProtKB-UniRule"/>
</dbReference>
<dbReference type="Gene3D" id="1.10.40.30">
    <property type="entry name" value="Fumarase/aspartase (C-terminal domain)"/>
    <property type="match status" value="1"/>
</dbReference>
<evidence type="ECO:0000259" key="9">
    <source>
        <dbReference type="Pfam" id="PF14698"/>
    </source>
</evidence>
<dbReference type="InterPro" id="IPR000362">
    <property type="entry name" value="Fumarate_lyase_fam"/>
</dbReference>
<dbReference type="InterPro" id="IPR029419">
    <property type="entry name" value="Arg_succ_lyase_C"/>
</dbReference>
<dbReference type="InterPro" id="IPR022761">
    <property type="entry name" value="Fumarate_lyase_N"/>
</dbReference>
<dbReference type="PROSITE" id="PS00163">
    <property type="entry name" value="FUMARATE_LYASES"/>
    <property type="match status" value="1"/>
</dbReference>